<evidence type="ECO:0000256" key="3">
    <source>
        <dbReference type="ARBA" id="ARBA00005493"/>
    </source>
</evidence>
<evidence type="ECO:0000256" key="4">
    <source>
        <dbReference type="ARBA" id="ARBA00011245"/>
    </source>
</evidence>
<dbReference type="PANTHER" id="PTHR13932">
    <property type="entry name" value="COPROPORPHYRINIGEN III OXIDASE"/>
    <property type="match status" value="1"/>
</dbReference>
<dbReference type="EMBL" id="CP149822">
    <property type="protein sequence ID" value="WZN42929.1"/>
    <property type="molecule type" value="Genomic_DNA"/>
</dbReference>
<evidence type="ECO:0000313" key="16">
    <source>
        <dbReference type="EMBL" id="WZN42929.1"/>
    </source>
</evidence>
<reference evidence="17" key="1">
    <citation type="submission" date="2024-03" db="EMBL/GenBank/DDBJ databases">
        <title>Chitinophaga horti sp. nov., isolated from garden soil.</title>
        <authorList>
            <person name="Lee D.S."/>
            <person name="Han D.M."/>
            <person name="Baek J.H."/>
            <person name="Choi D.G."/>
            <person name="Jeon J.H."/>
            <person name="Jeon C.O."/>
        </authorList>
    </citation>
    <scope>NUCLEOTIDE SEQUENCE [LARGE SCALE GENOMIC DNA]</scope>
    <source>
        <strain evidence="17">GPA1</strain>
    </source>
</reference>
<dbReference type="InterPro" id="IPR013785">
    <property type="entry name" value="Aldolase_TIM"/>
</dbReference>
<dbReference type="Gene3D" id="1.10.10.920">
    <property type="match status" value="1"/>
</dbReference>
<comment type="pathway">
    <text evidence="2 14">Porphyrin-containing compound metabolism; protoporphyrin-IX biosynthesis; protoporphyrinogen-IX from coproporphyrinogen-III (AdoMet route): step 1/1.</text>
</comment>
<dbReference type="PROSITE" id="PS51918">
    <property type="entry name" value="RADICAL_SAM"/>
    <property type="match status" value="1"/>
</dbReference>
<keyword evidence="6 14" id="KW-0963">Cytoplasm</keyword>
<evidence type="ECO:0000256" key="11">
    <source>
        <dbReference type="ARBA" id="ARBA00023014"/>
    </source>
</evidence>
<proteinExistence type="inferred from homology"/>
<organism evidence="16 17">
    <name type="scientific">Chitinophaga pollutisoli</name>
    <dbReference type="NCBI Taxonomy" id="3133966"/>
    <lineage>
        <taxon>Bacteria</taxon>
        <taxon>Pseudomonadati</taxon>
        <taxon>Bacteroidota</taxon>
        <taxon>Chitinophagia</taxon>
        <taxon>Chitinophagales</taxon>
        <taxon>Chitinophagaceae</taxon>
        <taxon>Chitinophaga</taxon>
    </lineage>
</organism>
<dbReference type="InterPro" id="IPR006638">
    <property type="entry name" value="Elp3/MiaA/NifB-like_rSAM"/>
</dbReference>
<dbReference type="GO" id="GO:0051989">
    <property type="term" value="F:coproporphyrinogen dehydrogenase activity"/>
    <property type="evidence" value="ECO:0007669"/>
    <property type="project" value="UniProtKB-EC"/>
</dbReference>
<evidence type="ECO:0000256" key="10">
    <source>
        <dbReference type="ARBA" id="ARBA00023004"/>
    </source>
</evidence>
<evidence type="ECO:0000256" key="14">
    <source>
        <dbReference type="PIRNR" id="PIRNR000167"/>
    </source>
</evidence>
<dbReference type="RefSeq" id="WP_341837753.1">
    <property type="nucleotide sequence ID" value="NZ_CP149822.1"/>
</dbReference>
<dbReference type="Proteomes" id="UP001485459">
    <property type="component" value="Chromosome"/>
</dbReference>
<dbReference type="InterPro" id="IPR058240">
    <property type="entry name" value="rSAM_sf"/>
</dbReference>
<evidence type="ECO:0000256" key="5">
    <source>
        <dbReference type="ARBA" id="ARBA00022485"/>
    </source>
</evidence>
<evidence type="ECO:0000313" key="17">
    <source>
        <dbReference type="Proteomes" id="UP001485459"/>
    </source>
</evidence>
<keyword evidence="11 14" id="KW-0411">Iron-sulfur</keyword>
<name>A0ABZ2YTU5_9BACT</name>
<keyword evidence="12 14" id="KW-0627">Porphyrin biosynthesis</keyword>
<dbReference type="SMART" id="SM00729">
    <property type="entry name" value="Elp3"/>
    <property type="match status" value="1"/>
</dbReference>
<evidence type="ECO:0000256" key="2">
    <source>
        <dbReference type="ARBA" id="ARBA00004785"/>
    </source>
</evidence>
<dbReference type="InterPro" id="IPR004558">
    <property type="entry name" value="Coprogen_oxidase_HemN"/>
</dbReference>
<dbReference type="Gene3D" id="3.20.20.70">
    <property type="entry name" value="Aldolase class I"/>
    <property type="match status" value="1"/>
</dbReference>
<dbReference type="NCBIfam" id="TIGR00538">
    <property type="entry name" value="hemN"/>
    <property type="match status" value="1"/>
</dbReference>
<gene>
    <name evidence="16" type="primary">hemN</name>
    <name evidence="16" type="ORF">WJU16_07770</name>
</gene>
<comment type="subunit">
    <text evidence="4">Monomer.</text>
</comment>
<evidence type="ECO:0000256" key="9">
    <source>
        <dbReference type="ARBA" id="ARBA00023002"/>
    </source>
</evidence>
<accession>A0ABZ2YTU5</accession>
<keyword evidence="9 14" id="KW-0560">Oxidoreductase</keyword>
<keyword evidence="8 14" id="KW-0479">Metal-binding</keyword>
<dbReference type="SFLD" id="SFLDS00029">
    <property type="entry name" value="Radical_SAM"/>
    <property type="match status" value="1"/>
</dbReference>
<dbReference type="InterPro" id="IPR007197">
    <property type="entry name" value="rSAM"/>
</dbReference>
<comment type="catalytic activity">
    <reaction evidence="13 14">
        <text>coproporphyrinogen III + 2 S-adenosyl-L-methionine = protoporphyrinogen IX + 2 5'-deoxyadenosine + 2 L-methionine + 2 CO2</text>
        <dbReference type="Rhea" id="RHEA:15425"/>
        <dbReference type="ChEBI" id="CHEBI:16526"/>
        <dbReference type="ChEBI" id="CHEBI:17319"/>
        <dbReference type="ChEBI" id="CHEBI:57307"/>
        <dbReference type="ChEBI" id="CHEBI:57309"/>
        <dbReference type="ChEBI" id="CHEBI:57844"/>
        <dbReference type="ChEBI" id="CHEBI:59789"/>
        <dbReference type="EC" id="1.3.98.3"/>
    </reaction>
</comment>
<evidence type="ECO:0000256" key="8">
    <source>
        <dbReference type="ARBA" id="ARBA00022723"/>
    </source>
</evidence>
<dbReference type="SUPFAM" id="SSF102114">
    <property type="entry name" value="Radical SAM enzymes"/>
    <property type="match status" value="1"/>
</dbReference>
<dbReference type="EC" id="1.3.98.3" evidence="14"/>
<evidence type="ECO:0000256" key="12">
    <source>
        <dbReference type="ARBA" id="ARBA00023244"/>
    </source>
</evidence>
<dbReference type="SFLD" id="SFLDG01065">
    <property type="entry name" value="anaerobic_coproporphyrinogen-I"/>
    <property type="match status" value="1"/>
</dbReference>
<keyword evidence="10 14" id="KW-0408">Iron</keyword>
<dbReference type="PANTHER" id="PTHR13932:SF6">
    <property type="entry name" value="OXYGEN-INDEPENDENT COPROPORPHYRINOGEN III OXIDASE"/>
    <property type="match status" value="1"/>
</dbReference>
<dbReference type="Pfam" id="PF04055">
    <property type="entry name" value="Radical_SAM"/>
    <property type="match status" value="1"/>
</dbReference>
<keyword evidence="17" id="KW-1185">Reference proteome</keyword>
<evidence type="ECO:0000256" key="1">
    <source>
        <dbReference type="ARBA" id="ARBA00004496"/>
    </source>
</evidence>
<comment type="subcellular location">
    <subcellularLocation>
        <location evidence="1 14">Cytoplasm</location>
    </subcellularLocation>
</comment>
<dbReference type="InterPro" id="IPR034505">
    <property type="entry name" value="Coproporphyrinogen-III_oxidase"/>
</dbReference>
<feature type="domain" description="Radical SAM core" evidence="15">
    <location>
        <begin position="46"/>
        <end position="280"/>
    </location>
</feature>
<comment type="cofactor">
    <cofactor evidence="14">
        <name>[4Fe-4S] cluster</name>
        <dbReference type="ChEBI" id="CHEBI:49883"/>
    </cofactor>
    <text evidence="14">Binds 1 [4Fe-4S] cluster. The cluster is coordinated with 3 cysteines and an exchangeable S-adenosyl-L-methionine.</text>
</comment>
<sequence length="454" mass="52117">MTTTMLKKYQVAAPRYTSYPTVPYWETGAFKETEWLDGLAPSFASLNNEDGISLYIHLPFCERLCTYCGCNKYITVNHDHEIPYINTILQEWDLYLQHFPERPRIREVHLGGGTPTFFSPANLTRLMQAIFATADVLPGAEHSFEGHPNNTTEAHMQALYDLGFRRMSLGIQDLDLNVQTIINRIQPFENVRNCVDIARRIGYDSINFDLIYGLPLQTPDSIRNTFTQCMHLLPERISFYSYAHVPWIKGNGQRLFSEKDLPTGDQKRALYELGKSILENYFYKEIGMDHFALPDDKLFQAAANGSLHRNFMGYTDHRTSLLIGLGVSAISDTGNAYTQNEKSLSAYQEKVRQGKLPVFRGHMLTKEDLRLRNHILNLMCRFETSWDRQDANCDAISESLQRLQELEHDGLVEVHPGKVVVTEKGKPYIRNICMAFDARLWRNVPQSQLFSNAV</sequence>
<evidence type="ECO:0000256" key="13">
    <source>
        <dbReference type="ARBA" id="ARBA00048321"/>
    </source>
</evidence>
<dbReference type="PIRSF" id="PIRSF000167">
    <property type="entry name" value="HemN"/>
    <property type="match status" value="1"/>
</dbReference>
<protein>
    <recommendedName>
        <fullName evidence="14">Coproporphyrinogen-III oxidase</fullName>
        <ecNumber evidence="14">1.3.98.3</ecNumber>
    </recommendedName>
</protein>
<keyword evidence="7 14" id="KW-0949">S-adenosyl-L-methionine</keyword>
<evidence type="ECO:0000256" key="6">
    <source>
        <dbReference type="ARBA" id="ARBA00022490"/>
    </source>
</evidence>
<evidence type="ECO:0000256" key="7">
    <source>
        <dbReference type="ARBA" id="ARBA00022691"/>
    </source>
</evidence>
<comment type="similarity">
    <text evidence="3 14">Belongs to the anaerobic coproporphyrinogen-III oxidase family.</text>
</comment>
<evidence type="ECO:0000259" key="15">
    <source>
        <dbReference type="PROSITE" id="PS51918"/>
    </source>
</evidence>
<keyword evidence="5 14" id="KW-0004">4Fe-4S</keyword>
<dbReference type="CDD" id="cd01335">
    <property type="entry name" value="Radical_SAM"/>
    <property type="match status" value="1"/>
</dbReference>